<dbReference type="Pfam" id="PF23085">
    <property type="entry name" value="RRM_PARP14_3"/>
    <property type="match status" value="1"/>
</dbReference>
<dbReference type="Proteomes" id="UP000261600">
    <property type="component" value="Unplaced"/>
</dbReference>
<evidence type="ECO:0000313" key="2">
    <source>
        <dbReference type="Proteomes" id="UP000261600"/>
    </source>
</evidence>
<dbReference type="SUPFAM" id="SSF54928">
    <property type="entry name" value="RNA-binding domain, RBD"/>
    <property type="match status" value="1"/>
</dbReference>
<dbReference type="CDD" id="cd12547">
    <property type="entry name" value="RRM1_2_PAR10"/>
    <property type="match status" value="1"/>
</dbReference>
<dbReference type="InterPro" id="IPR034464">
    <property type="entry name" value="PAR10_RRM1_2"/>
</dbReference>
<dbReference type="InterPro" id="IPR035979">
    <property type="entry name" value="RBD_domain_sf"/>
</dbReference>
<keyword evidence="2" id="KW-1185">Reference proteome</keyword>
<reference evidence="1" key="2">
    <citation type="submission" date="2025-09" db="UniProtKB">
        <authorList>
            <consortium name="Ensembl"/>
        </authorList>
    </citation>
    <scope>IDENTIFICATION</scope>
</reference>
<sequence length="148" mass="16487">MPVESPEDRTVEVLGVAEALDEELLSLYFENKRSGGGPLVSVEKRGNRAIVVFEQAEAAAEVLSKQHHVLNNIQLNVRKAATKDQHRLLLRGINPSTSTEMIELYVENMMGLNVTDYTLCPLPGRDFILIHLSRPFSKGLLIPCFSKT</sequence>
<evidence type="ECO:0000313" key="1">
    <source>
        <dbReference type="Ensembl" id="ENSMALP00000029624.1"/>
    </source>
</evidence>
<name>A0A3Q3K770_MONAL</name>
<dbReference type="Gene3D" id="3.30.70.330">
    <property type="match status" value="1"/>
</dbReference>
<dbReference type="AlphaFoldDB" id="A0A3Q3K770"/>
<accession>A0A3Q3K770</accession>
<dbReference type="Ensembl" id="ENSMALT00000030154.1">
    <property type="protein sequence ID" value="ENSMALP00000029624.1"/>
    <property type="gene ID" value="ENSMALG00000020504.1"/>
</dbReference>
<protein>
    <recommendedName>
        <fullName evidence="3">RRM domain-containing protein</fullName>
    </recommendedName>
</protein>
<reference evidence="1" key="1">
    <citation type="submission" date="2025-08" db="UniProtKB">
        <authorList>
            <consortium name="Ensembl"/>
        </authorList>
    </citation>
    <scope>IDENTIFICATION</scope>
</reference>
<organism evidence="1 2">
    <name type="scientific">Monopterus albus</name>
    <name type="common">Swamp eel</name>
    <dbReference type="NCBI Taxonomy" id="43700"/>
    <lineage>
        <taxon>Eukaryota</taxon>
        <taxon>Metazoa</taxon>
        <taxon>Chordata</taxon>
        <taxon>Craniata</taxon>
        <taxon>Vertebrata</taxon>
        <taxon>Euteleostomi</taxon>
        <taxon>Actinopterygii</taxon>
        <taxon>Neopterygii</taxon>
        <taxon>Teleostei</taxon>
        <taxon>Neoteleostei</taxon>
        <taxon>Acanthomorphata</taxon>
        <taxon>Anabantaria</taxon>
        <taxon>Synbranchiformes</taxon>
        <taxon>Synbranchidae</taxon>
        <taxon>Monopterus</taxon>
    </lineage>
</organism>
<proteinExistence type="predicted"/>
<dbReference type="GO" id="GO:0003676">
    <property type="term" value="F:nucleic acid binding"/>
    <property type="evidence" value="ECO:0007669"/>
    <property type="project" value="InterPro"/>
</dbReference>
<evidence type="ECO:0008006" key="3">
    <source>
        <dbReference type="Google" id="ProtNLM"/>
    </source>
</evidence>
<dbReference type="InterPro" id="IPR012677">
    <property type="entry name" value="Nucleotide-bd_a/b_plait_sf"/>
</dbReference>